<proteinExistence type="predicted"/>
<dbReference type="AlphaFoldDB" id="A0A699HMV4"/>
<protein>
    <submittedName>
        <fullName evidence="2">Putative ribonuclease H-like domain-containing protein</fullName>
    </submittedName>
</protein>
<accession>A0A699HMV4</accession>
<reference evidence="2" key="1">
    <citation type="journal article" date="2019" name="Sci. Rep.">
        <title>Draft genome of Tanacetum cinerariifolium, the natural source of mosquito coil.</title>
        <authorList>
            <person name="Yamashiro T."/>
            <person name="Shiraishi A."/>
            <person name="Satake H."/>
            <person name="Nakayama K."/>
        </authorList>
    </citation>
    <scope>NUCLEOTIDE SEQUENCE</scope>
</reference>
<evidence type="ECO:0000259" key="1">
    <source>
        <dbReference type="Pfam" id="PF07727"/>
    </source>
</evidence>
<evidence type="ECO:0000313" key="2">
    <source>
        <dbReference type="EMBL" id="GEY46549.1"/>
    </source>
</evidence>
<dbReference type="EMBL" id="BKCJ010180873">
    <property type="protein sequence ID" value="GEY46549.1"/>
    <property type="molecule type" value="Genomic_DNA"/>
</dbReference>
<dbReference type="InterPro" id="IPR013103">
    <property type="entry name" value="RVT_2"/>
</dbReference>
<organism evidence="2">
    <name type="scientific">Tanacetum cinerariifolium</name>
    <name type="common">Dalmatian daisy</name>
    <name type="synonym">Chrysanthemum cinerariifolium</name>
    <dbReference type="NCBI Taxonomy" id="118510"/>
    <lineage>
        <taxon>Eukaryota</taxon>
        <taxon>Viridiplantae</taxon>
        <taxon>Streptophyta</taxon>
        <taxon>Embryophyta</taxon>
        <taxon>Tracheophyta</taxon>
        <taxon>Spermatophyta</taxon>
        <taxon>Magnoliopsida</taxon>
        <taxon>eudicotyledons</taxon>
        <taxon>Gunneridae</taxon>
        <taxon>Pentapetalae</taxon>
        <taxon>asterids</taxon>
        <taxon>campanulids</taxon>
        <taxon>Asterales</taxon>
        <taxon>Asteraceae</taxon>
        <taxon>Asteroideae</taxon>
        <taxon>Anthemideae</taxon>
        <taxon>Anthemidinae</taxon>
        <taxon>Tanacetum</taxon>
    </lineage>
</organism>
<dbReference type="InterPro" id="IPR043502">
    <property type="entry name" value="DNA/RNA_pol_sf"/>
</dbReference>
<feature type="domain" description="Reverse transcriptase Ty1/copia-type" evidence="1">
    <location>
        <begin position="177"/>
        <end position="324"/>
    </location>
</feature>
<dbReference type="SUPFAM" id="SSF56672">
    <property type="entry name" value="DNA/RNA polymerases"/>
    <property type="match status" value="1"/>
</dbReference>
<dbReference type="Pfam" id="PF07727">
    <property type="entry name" value="RVT_2"/>
    <property type="match status" value="1"/>
</dbReference>
<name>A0A699HMV4_TANCI</name>
<sequence length="721" mass="81824">MGYNVAGSGPKWFFDIDTLTQSMNYQPVVAGNQPNHSAGIKENLVVGKVRKETESAQQYELLPLWSTGSQDPHNTDVDGAFDVKENELEVHDSPSKEFSVNITNRVNAACAPVTAVGHAACAPVTAVGPNPTNNTASFNASSPYDNAVSPNFEIDDAEDIGAEADFSNLETNIFEEGINYEEVFAQVARIEAIRLFLAYASFMGFMVYQMDVKSSFLYGTIEEELYLCQPPGFEDPDYPDKVYKVVKALYGLHQAPRAWYGTLAKYLQKNGFQRGKIDQTLFIKKQKGDILLIQVYVDDIIFGSVNKKLCKAFEKLMKDNFQMNGKSASTPIDTEKPLLKDPDGKDVDVHIYSAGFDQIVDFLNNKVIHYALMVNPTIYVSCIKQFWATTSIKKTNDVVKLQALIDRKNVVVTEDIIRQDLRLDDADGRKFNFSKYIFDSMVRNVDSPSKFLMYLRFLQVLINNQVDDLSFHTTKYTSLVLTQKVFANMRRIGQGFSRVETPLFSTMLVQPQAAVKEEDEEDVLRRMHPNKGRIEAINADDDINLVDIETEVDLDADLQGRIERKDNDNVADKEVNVVESIVFNDEEVTMTMAQTLIKMKAEKARLLDEQMAKRLYDEKMQEKHLDNIKKYQSLKRKPIYVAQARKKVIVYLKKMAGYKMENFKGMTYDKESFKKLKAVKVLGSHSTQDTLTDDPNEMSKDVKNMLEIFPVTEFKVEALQV</sequence>
<comment type="caution">
    <text evidence="2">The sequence shown here is derived from an EMBL/GenBank/DDBJ whole genome shotgun (WGS) entry which is preliminary data.</text>
</comment>
<gene>
    <name evidence="2" type="ORF">Tci_418523</name>
</gene>